<gene>
    <name evidence="2" type="ORF">PSAKL28_00220</name>
</gene>
<name>A0A077F4K0_9PSED</name>
<dbReference type="EMBL" id="CP009048">
    <property type="protein sequence ID" value="AIL59260.1"/>
    <property type="molecule type" value="Genomic_DNA"/>
</dbReference>
<dbReference type="KEGG" id="palk:PSAKL28_00220"/>
<evidence type="ECO:0000313" key="3">
    <source>
        <dbReference type="Proteomes" id="UP000028931"/>
    </source>
</evidence>
<feature type="region of interest" description="Disordered" evidence="1">
    <location>
        <begin position="86"/>
        <end position="105"/>
    </location>
</feature>
<evidence type="ECO:0000313" key="2">
    <source>
        <dbReference type="EMBL" id="AIL59260.1"/>
    </source>
</evidence>
<dbReference type="Proteomes" id="UP000028931">
    <property type="component" value="Chromosome"/>
</dbReference>
<dbReference type="eggNOG" id="ENOG5033FYC">
    <property type="taxonomic scope" value="Bacteria"/>
</dbReference>
<dbReference type="HOGENOM" id="CLU_1151071_0_0_6"/>
<sequence>MCNAWNHPKNCSCGWGGGGYSGRSAKPLSTPAAYGGWFMSLTNTYASYVNPNASCPVCGAAVFFYQSDRGGRVFFDELGPPWPKHPCTNTTSQPGRLPATSSLADQPPPYAWQRDGWQPFIIESVTGIDKDYLKLTGVSQGRRLSLYLRRVVAHHQHHQMLSAHNLAQIKALTDSHFQLSILLPQGSPITLNVYSLLAQARDGMSTPANSAKPISSGDRNSSSIKPSDPRKRTVQRRPKKQTDRLPTTTATTMALAFRKAQERQGHSS</sequence>
<feature type="compositionally biased region" description="Polar residues" evidence="1">
    <location>
        <begin position="206"/>
        <end position="225"/>
    </location>
</feature>
<feature type="compositionally biased region" description="Polar residues" evidence="1">
    <location>
        <begin position="87"/>
        <end position="104"/>
    </location>
</feature>
<feature type="region of interest" description="Disordered" evidence="1">
    <location>
        <begin position="204"/>
        <end position="252"/>
    </location>
</feature>
<protein>
    <submittedName>
        <fullName evidence="2">Uncharacterized protein</fullName>
    </submittedName>
</protein>
<evidence type="ECO:0000256" key="1">
    <source>
        <dbReference type="SAM" id="MobiDB-lite"/>
    </source>
</evidence>
<proteinExistence type="predicted"/>
<organism evidence="2 3">
    <name type="scientific">Pseudomonas alkylphenolica</name>
    <dbReference type="NCBI Taxonomy" id="237609"/>
    <lineage>
        <taxon>Bacteria</taxon>
        <taxon>Pseudomonadati</taxon>
        <taxon>Pseudomonadota</taxon>
        <taxon>Gammaproteobacteria</taxon>
        <taxon>Pseudomonadales</taxon>
        <taxon>Pseudomonadaceae</taxon>
        <taxon>Pseudomonas</taxon>
    </lineage>
</organism>
<reference evidence="2 3" key="1">
    <citation type="submission" date="2014-07" db="EMBL/GenBank/DDBJ databases">
        <authorList>
            <person name="Lee K."/>
            <person name="Lim J.Y."/>
            <person name="Hwang I."/>
        </authorList>
    </citation>
    <scope>NUCLEOTIDE SEQUENCE [LARGE SCALE GENOMIC DNA]</scope>
    <source>
        <strain evidence="2 3">KL28</strain>
    </source>
</reference>
<accession>A0A077F4K0</accession>
<dbReference type="AlphaFoldDB" id="A0A077F4K0"/>